<keyword evidence="6 7" id="KW-0472">Membrane</keyword>
<evidence type="ECO:0000256" key="4">
    <source>
        <dbReference type="ARBA" id="ARBA00022692"/>
    </source>
</evidence>
<dbReference type="InterPro" id="IPR020846">
    <property type="entry name" value="MFS_dom"/>
</dbReference>
<evidence type="ECO:0000259" key="8">
    <source>
        <dbReference type="PROSITE" id="PS50850"/>
    </source>
</evidence>
<feature type="transmembrane region" description="Helical" evidence="7">
    <location>
        <begin position="139"/>
        <end position="160"/>
    </location>
</feature>
<dbReference type="AlphaFoldDB" id="A0A1M7KL82"/>
<dbReference type="SUPFAM" id="SSF103473">
    <property type="entry name" value="MFS general substrate transporter"/>
    <property type="match status" value="1"/>
</dbReference>
<dbReference type="EMBL" id="FRCF01000019">
    <property type="protein sequence ID" value="SHM66039.1"/>
    <property type="molecule type" value="Genomic_DNA"/>
</dbReference>
<feature type="domain" description="Major facilitator superfamily (MFS) profile" evidence="8">
    <location>
        <begin position="10"/>
        <end position="403"/>
    </location>
</feature>
<feature type="transmembrane region" description="Helical" evidence="7">
    <location>
        <begin position="78"/>
        <end position="104"/>
    </location>
</feature>
<dbReference type="PANTHER" id="PTHR43414">
    <property type="entry name" value="MULTIDRUG RESISTANCE PROTEIN MDTG"/>
    <property type="match status" value="1"/>
</dbReference>
<accession>A0A1M7KL82</accession>
<sequence length="413" mass="45132">MMKENKKPNTIKVVALVTALSLLGDSMLYIALPIYWEQAGLESLWQVGVLLSVNRFVRLPAAPFVGWLYKRISLKTGLVIATLLGALTTLGYGLFTGFIAWVILRSLWGVAWSFFRIGGLASVSVYAKKDEVGKSMGTYNGLYRLGSLFGMLLGGIFVPLVGLQAVAVAFGILTLSGLFFILTFMEQGSGRSAVFPHAPKIPFTSAETVQFRNKLLLVSISGFFITMLMQGILASTLSSVIENNQGEFVTLFQVMVSAAFLSGFLQSCRWIWEPFLARRVGIWSDGRAGRVPLLIISLILTGVLYGFISFDMPVIFWMIITLLVLAGATVMTTLNDAVAIDDEKTSMNFLTGYTIIQDIGAAIGPSIAFMIISMASGFSYLYIGGAVILLVLALSWTLFLMKQDAHRGRRRDA</sequence>
<dbReference type="PROSITE" id="PS50850">
    <property type="entry name" value="MFS"/>
    <property type="match status" value="1"/>
</dbReference>
<keyword evidence="5 7" id="KW-1133">Transmembrane helix</keyword>
<gene>
    <name evidence="9" type="ORF">SAMN02745189_02577</name>
</gene>
<evidence type="ECO:0000256" key="5">
    <source>
        <dbReference type="ARBA" id="ARBA00022989"/>
    </source>
</evidence>
<feature type="transmembrane region" description="Helical" evidence="7">
    <location>
        <begin position="291"/>
        <end position="308"/>
    </location>
</feature>
<dbReference type="GO" id="GO:0005886">
    <property type="term" value="C:plasma membrane"/>
    <property type="evidence" value="ECO:0007669"/>
    <property type="project" value="UniProtKB-SubCell"/>
</dbReference>
<dbReference type="PANTHER" id="PTHR43414:SF1">
    <property type="entry name" value="PEPTIDE PERMEASE"/>
    <property type="match status" value="1"/>
</dbReference>
<dbReference type="Proteomes" id="UP000184206">
    <property type="component" value="Unassembled WGS sequence"/>
</dbReference>
<evidence type="ECO:0000256" key="2">
    <source>
        <dbReference type="ARBA" id="ARBA00022448"/>
    </source>
</evidence>
<feature type="transmembrane region" description="Helical" evidence="7">
    <location>
        <begin position="166"/>
        <end position="185"/>
    </location>
</feature>
<evidence type="ECO:0000256" key="3">
    <source>
        <dbReference type="ARBA" id="ARBA00022475"/>
    </source>
</evidence>
<dbReference type="Gene3D" id="1.20.1250.20">
    <property type="entry name" value="MFS general substrate transporter like domains"/>
    <property type="match status" value="1"/>
</dbReference>
<evidence type="ECO:0000313" key="10">
    <source>
        <dbReference type="Proteomes" id="UP000184206"/>
    </source>
</evidence>
<feature type="transmembrane region" description="Helical" evidence="7">
    <location>
        <begin position="314"/>
        <end position="334"/>
    </location>
</feature>
<comment type="subcellular location">
    <subcellularLocation>
        <location evidence="1">Cell membrane</location>
        <topology evidence="1">Multi-pass membrane protein</topology>
    </subcellularLocation>
</comment>
<feature type="transmembrane region" description="Helical" evidence="7">
    <location>
        <begin position="248"/>
        <end position="271"/>
    </location>
</feature>
<protein>
    <submittedName>
        <fullName evidence="9">Predicted arabinose efflux permease, MFS family</fullName>
    </submittedName>
</protein>
<dbReference type="Pfam" id="PF07690">
    <property type="entry name" value="MFS_1"/>
    <property type="match status" value="1"/>
</dbReference>
<evidence type="ECO:0000256" key="7">
    <source>
        <dbReference type="SAM" id="Phobius"/>
    </source>
</evidence>
<feature type="transmembrane region" description="Helical" evidence="7">
    <location>
        <begin position="380"/>
        <end position="401"/>
    </location>
</feature>
<feature type="transmembrane region" description="Helical" evidence="7">
    <location>
        <begin position="215"/>
        <end position="236"/>
    </location>
</feature>
<name>A0A1M7KL82_9BACL</name>
<feature type="transmembrane region" description="Helical" evidence="7">
    <location>
        <begin position="355"/>
        <end position="374"/>
    </location>
</feature>
<organism evidence="9 10">
    <name type="scientific">Lacicoccus alkaliphilus DSM 16010</name>
    <dbReference type="NCBI Taxonomy" id="1123231"/>
    <lineage>
        <taxon>Bacteria</taxon>
        <taxon>Bacillati</taxon>
        <taxon>Bacillota</taxon>
        <taxon>Bacilli</taxon>
        <taxon>Bacillales</taxon>
        <taxon>Salinicoccaceae</taxon>
        <taxon>Lacicoccus</taxon>
    </lineage>
</organism>
<evidence type="ECO:0000256" key="6">
    <source>
        <dbReference type="ARBA" id="ARBA00023136"/>
    </source>
</evidence>
<dbReference type="STRING" id="1123231.SAMN02745189_02577"/>
<evidence type="ECO:0000256" key="1">
    <source>
        <dbReference type="ARBA" id="ARBA00004651"/>
    </source>
</evidence>
<dbReference type="RefSeq" id="WP_084670229.1">
    <property type="nucleotide sequence ID" value="NZ_FRCF01000019.1"/>
</dbReference>
<dbReference type="GO" id="GO:0022857">
    <property type="term" value="F:transmembrane transporter activity"/>
    <property type="evidence" value="ECO:0007669"/>
    <property type="project" value="InterPro"/>
</dbReference>
<keyword evidence="4 7" id="KW-0812">Transmembrane</keyword>
<feature type="transmembrane region" description="Helical" evidence="7">
    <location>
        <begin position="12"/>
        <end position="32"/>
    </location>
</feature>
<keyword evidence="10" id="KW-1185">Reference proteome</keyword>
<feature type="transmembrane region" description="Helical" evidence="7">
    <location>
        <begin position="44"/>
        <end position="69"/>
    </location>
</feature>
<dbReference type="InterPro" id="IPR011701">
    <property type="entry name" value="MFS"/>
</dbReference>
<reference evidence="9 10" key="1">
    <citation type="submission" date="2016-11" db="EMBL/GenBank/DDBJ databases">
        <authorList>
            <person name="Jaros S."/>
            <person name="Januszkiewicz K."/>
            <person name="Wedrychowicz H."/>
        </authorList>
    </citation>
    <scope>NUCLEOTIDE SEQUENCE [LARGE SCALE GENOMIC DNA]</scope>
    <source>
        <strain evidence="9 10">DSM 16010</strain>
    </source>
</reference>
<proteinExistence type="predicted"/>
<feature type="transmembrane region" description="Helical" evidence="7">
    <location>
        <begin position="110"/>
        <end position="127"/>
    </location>
</feature>
<dbReference type="InterPro" id="IPR036259">
    <property type="entry name" value="MFS_trans_sf"/>
</dbReference>
<keyword evidence="2" id="KW-0813">Transport</keyword>
<keyword evidence="3" id="KW-1003">Cell membrane</keyword>
<evidence type="ECO:0000313" key="9">
    <source>
        <dbReference type="EMBL" id="SHM66039.1"/>
    </source>
</evidence>